<feature type="region of interest" description="Disordered" evidence="1">
    <location>
        <begin position="149"/>
        <end position="170"/>
    </location>
</feature>
<feature type="transmembrane region" description="Helical" evidence="2">
    <location>
        <begin position="44"/>
        <end position="63"/>
    </location>
</feature>
<comment type="caution">
    <text evidence="3">The sequence shown here is derived from an EMBL/GenBank/DDBJ whole genome shotgun (WGS) entry which is preliminary data.</text>
</comment>
<dbReference type="STRING" id="1399968.CI15_07680"/>
<proteinExistence type="predicted"/>
<feature type="transmembrane region" description="Helical" evidence="2">
    <location>
        <begin position="83"/>
        <end position="101"/>
    </location>
</feature>
<dbReference type="Pfam" id="PF05656">
    <property type="entry name" value="DUF805"/>
    <property type="match status" value="1"/>
</dbReference>
<dbReference type="EMBL" id="LRBG01000004">
    <property type="protein sequence ID" value="KXU90041.1"/>
    <property type="molecule type" value="Genomic_DNA"/>
</dbReference>
<feature type="transmembrane region" description="Helical" evidence="2">
    <location>
        <begin position="113"/>
        <end position="138"/>
    </location>
</feature>
<evidence type="ECO:0000256" key="1">
    <source>
        <dbReference type="SAM" id="MobiDB-lite"/>
    </source>
</evidence>
<dbReference type="AlphaFoldDB" id="A0A149PY87"/>
<accession>A0A149PY87</accession>
<keyword evidence="2" id="KW-0812">Transmembrane</keyword>
<name>A0A149PY87_9BURK</name>
<dbReference type="PANTHER" id="PTHR34980:SF3">
    <property type="entry name" value="BLR8105 PROTEIN"/>
    <property type="match status" value="1"/>
</dbReference>
<gene>
    <name evidence="3" type="ORF">CI15_07680</name>
</gene>
<keyword evidence="2" id="KW-1133">Transmembrane helix</keyword>
<keyword evidence="4" id="KW-1185">Reference proteome</keyword>
<evidence type="ECO:0000313" key="3">
    <source>
        <dbReference type="EMBL" id="KXU90041.1"/>
    </source>
</evidence>
<keyword evidence="2" id="KW-0472">Membrane</keyword>
<dbReference type="PANTHER" id="PTHR34980">
    <property type="entry name" value="INNER MEMBRANE PROTEIN-RELATED-RELATED"/>
    <property type="match status" value="1"/>
</dbReference>
<feature type="compositionally biased region" description="Basic and acidic residues" evidence="1">
    <location>
        <begin position="159"/>
        <end position="170"/>
    </location>
</feature>
<organism evidence="3 4">
    <name type="scientific">Paraburkholderia monticola</name>
    <dbReference type="NCBI Taxonomy" id="1399968"/>
    <lineage>
        <taxon>Bacteria</taxon>
        <taxon>Pseudomonadati</taxon>
        <taxon>Pseudomonadota</taxon>
        <taxon>Betaproteobacteria</taxon>
        <taxon>Burkholderiales</taxon>
        <taxon>Burkholderiaceae</taxon>
        <taxon>Paraburkholderia</taxon>
    </lineage>
</organism>
<dbReference type="RefSeq" id="WP_153041073.1">
    <property type="nucleotide sequence ID" value="NZ_LRBG01000004.1"/>
</dbReference>
<dbReference type="GO" id="GO:0005886">
    <property type="term" value="C:plasma membrane"/>
    <property type="evidence" value="ECO:0007669"/>
    <property type="project" value="TreeGrafter"/>
</dbReference>
<sequence>MSDSTPPLPSASVNAGDHYSAKIRNWLASAVWALFSMRGRMSRLTFLFCFPVGYCLLLLPYLFTGIFGPAASSLRVNDNDLLSASAQIAGLILVIWSNWATQLKRAHDFGRGFGTVLLFNLLGLIPLLGLLGPLYFLFKSGDPNPNRFGAEAGWAGRPPKTEATSKWDDL</sequence>
<reference evidence="3 4" key="1">
    <citation type="journal article" date="2015" name="Int. J. Syst. Evol. Microbiol.">
        <title>Burkholderia monticola sp. nov., isolated from mountain soil.</title>
        <authorList>
            <person name="Baek I."/>
            <person name="Seo B."/>
            <person name="Lee I."/>
            <person name="Yi H."/>
            <person name="Chun J."/>
        </authorList>
    </citation>
    <scope>NUCLEOTIDE SEQUENCE [LARGE SCALE GENOMIC DNA]</scope>
    <source>
        <strain evidence="3 4">JC2948</strain>
    </source>
</reference>
<evidence type="ECO:0000313" key="4">
    <source>
        <dbReference type="Proteomes" id="UP000075613"/>
    </source>
</evidence>
<protein>
    <recommendedName>
        <fullName evidence="5">DUF805 domain-containing protein</fullName>
    </recommendedName>
</protein>
<evidence type="ECO:0008006" key="5">
    <source>
        <dbReference type="Google" id="ProtNLM"/>
    </source>
</evidence>
<dbReference type="InterPro" id="IPR008523">
    <property type="entry name" value="DUF805"/>
</dbReference>
<evidence type="ECO:0000256" key="2">
    <source>
        <dbReference type="SAM" id="Phobius"/>
    </source>
</evidence>
<dbReference type="Proteomes" id="UP000075613">
    <property type="component" value="Unassembled WGS sequence"/>
</dbReference>